<evidence type="ECO:0000313" key="5">
    <source>
        <dbReference type="EMBL" id="KAK4151597.1"/>
    </source>
</evidence>
<proteinExistence type="predicted"/>
<dbReference type="Pfam" id="PF24883">
    <property type="entry name" value="NPHP3_N"/>
    <property type="match status" value="1"/>
</dbReference>
<dbReference type="InterPro" id="IPR027417">
    <property type="entry name" value="P-loop_NTPase"/>
</dbReference>
<dbReference type="EMBL" id="MU857008">
    <property type="protein sequence ID" value="KAK4151597.1"/>
    <property type="molecule type" value="Genomic_DNA"/>
</dbReference>
<evidence type="ECO:0000313" key="6">
    <source>
        <dbReference type="Proteomes" id="UP001302745"/>
    </source>
</evidence>
<evidence type="ECO:0000256" key="2">
    <source>
        <dbReference type="SAM" id="MobiDB-lite"/>
    </source>
</evidence>
<feature type="compositionally biased region" description="Low complexity" evidence="2">
    <location>
        <begin position="1439"/>
        <end position="1452"/>
    </location>
</feature>
<dbReference type="Gene3D" id="3.40.50.300">
    <property type="entry name" value="P-loop containing nucleotide triphosphate hydrolases"/>
    <property type="match status" value="1"/>
</dbReference>
<feature type="domain" description="Nephrocystin 3-like N-terminal" evidence="4">
    <location>
        <begin position="291"/>
        <end position="472"/>
    </location>
</feature>
<evidence type="ECO:0000259" key="4">
    <source>
        <dbReference type="Pfam" id="PF24883"/>
    </source>
</evidence>
<feature type="domain" description="Fungal STAND N-terminal Goodbye" evidence="3">
    <location>
        <begin position="10"/>
        <end position="128"/>
    </location>
</feature>
<evidence type="ECO:0008006" key="7">
    <source>
        <dbReference type="Google" id="ProtNLM"/>
    </source>
</evidence>
<dbReference type="InterPro" id="IPR011990">
    <property type="entry name" value="TPR-like_helical_dom_sf"/>
</dbReference>
<gene>
    <name evidence="5" type="ORF">C8A00DRAFT_35745</name>
</gene>
<dbReference type="Proteomes" id="UP001302745">
    <property type="component" value="Unassembled WGS sequence"/>
</dbReference>
<protein>
    <recommendedName>
        <fullName evidence="7">Fungal STAND N-terminal Goodbye domain-containing protein</fullName>
    </recommendedName>
</protein>
<dbReference type="Pfam" id="PF17109">
    <property type="entry name" value="Goodbye"/>
    <property type="match status" value="1"/>
</dbReference>
<comment type="caution">
    <text evidence="5">The sequence shown here is derived from an EMBL/GenBank/DDBJ whole genome shotgun (WGS) entry which is preliminary data.</text>
</comment>
<accession>A0AAN6ZUP2</accession>
<dbReference type="PANTHER" id="PTHR10039">
    <property type="entry name" value="AMELOGENIN"/>
    <property type="match status" value="1"/>
</dbReference>
<dbReference type="InterPro" id="IPR056884">
    <property type="entry name" value="NPHP3-like_N"/>
</dbReference>
<evidence type="ECO:0000259" key="3">
    <source>
        <dbReference type="Pfam" id="PF17109"/>
    </source>
</evidence>
<evidence type="ECO:0000256" key="1">
    <source>
        <dbReference type="ARBA" id="ARBA00022737"/>
    </source>
</evidence>
<keyword evidence="6" id="KW-1185">Reference proteome</keyword>
<name>A0AAN6ZUP2_9PEZI</name>
<organism evidence="5 6">
    <name type="scientific">Chaetomidium leptoderma</name>
    <dbReference type="NCBI Taxonomy" id="669021"/>
    <lineage>
        <taxon>Eukaryota</taxon>
        <taxon>Fungi</taxon>
        <taxon>Dikarya</taxon>
        <taxon>Ascomycota</taxon>
        <taxon>Pezizomycotina</taxon>
        <taxon>Sordariomycetes</taxon>
        <taxon>Sordariomycetidae</taxon>
        <taxon>Sordariales</taxon>
        <taxon>Chaetomiaceae</taxon>
        <taxon>Chaetomidium</taxon>
    </lineage>
</organism>
<keyword evidence="1" id="KW-0677">Repeat</keyword>
<dbReference type="SUPFAM" id="SSF48452">
    <property type="entry name" value="TPR-like"/>
    <property type="match status" value="1"/>
</dbReference>
<reference evidence="5" key="2">
    <citation type="submission" date="2023-05" db="EMBL/GenBank/DDBJ databases">
        <authorList>
            <consortium name="Lawrence Berkeley National Laboratory"/>
            <person name="Steindorff A."/>
            <person name="Hensen N."/>
            <person name="Bonometti L."/>
            <person name="Westerberg I."/>
            <person name="Brannstrom I.O."/>
            <person name="Guillou S."/>
            <person name="Cros-Aarteil S."/>
            <person name="Calhoun S."/>
            <person name="Haridas S."/>
            <person name="Kuo A."/>
            <person name="Mondo S."/>
            <person name="Pangilinan J."/>
            <person name="Riley R."/>
            <person name="Labutti K."/>
            <person name="Andreopoulos B."/>
            <person name="Lipzen A."/>
            <person name="Chen C."/>
            <person name="Yanf M."/>
            <person name="Daum C."/>
            <person name="Ng V."/>
            <person name="Clum A."/>
            <person name="Ohm R."/>
            <person name="Martin F."/>
            <person name="Silar P."/>
            <person name="Natvig D."/>
            <person name="Lalanne C."/>
            <person name="Gautier V."/>
            <person name="Ament-Velasquez S.L."/>
            <person name="Kruys A."/>
            <person name="Hutchinson M.I."/>
            <person name="Powell A.J."/>
            <person name="Barry K."/>
            <person name="Miller A.N."/>
            <person name="Grigoriev I.V."/>
            <person name="Debuchy R."/>
            <person name="Gladieux P."/>
            <person name="Thoren M.H."/>
            <person name="Johannesson H."/>
        </authorList>
    </citation>
    <scope>NUCLEOTIDE SEQUENCE</scope>
    <source>
        <strain evidence="5">CBS 538.74</strain>
    </source>
</reference>
<reference evidence="5" key="1">
    <citation type="journal article" date="2023" name="Mol. Phylogenet. Evol.">
        <title>Genome-scale phylogeny and comparative genomics of the fungal order Sordariales.</title>
        <authorList>
            <person name="Hensen N."/>
            <person name="Bonometti L."/>
            <person name="Westerberg I."/>
            <person name="Brannstrom I.O."/>
            <person name="Guillou S."/>
            <person name="Cros-Aarteil S."/>
            <person name="Calhoun S."/>
            <person name="Haridas S."/>
            <person name="Kuo A."/>
            <person name="Mondo S."/>
            <person name="Pangilinan J."/>
            <person name="Riley R."/>
            <person name="LaButti K."/>
            <person name="Andreopoulos B."/>
            <person name="Lipzen A."/>
            <person name="Chen C."/>
            <person name="Yan M."/>
            <person name="Daum C."/>
            <person name="Ng V."/>
            <person name="Clum A."/>
            <person name="Steindorff A."/>
            <person name="Ohm R.A."/>
            <person name="Martin F."/>
            <person name="Silar P."/>
            <person name="Natvig D.O."/>
            <person name="Lalanne C."/>
            <person name="Gautier V."/>
            <person name="Ament-Velasquez S.L."/>
            <person name="Kruys A."/>
            <person name="Hutchinson M.I."/>
            <person name="Powell A.J."/>
            <person name="Barry K."/>
            <person name="Miller A.N."/>
            <person name="Grigoriev I.V."/>
            <person name="Debuchy R."/>
            <person name="Gladieux P."/>
            <person name="Hiltunen Thoren M."/>
            <person name="Johannesson H."/>
        </authorList>
    </citation>
    <scope>NUCLEOTIDE SEQUENCE</scope>
    <source>
        <strain evidence="5">CBS 538.74</strain>
    </source>
</reference>
<dbReference type="PANTHER" id="PTHR10039:SF17">
    <property type="entry name" value="FUNGAL STAND N-TERMINAL GOODBYE DOMAIN-CONTAINING PROTEIN-RELATED"/>
    <property type="match status" value="1"/>
</dbReference>
<dbReference type="Gene3D" id="1.25.40.10">
    <property type="entry name" value="Tetratricopeptide repeat domain"/>
    <property type="match status" value="1"/>
</dbReference>
<sequence length="1632" mass="182912">MSSQSLEDMWEQARTRFSNLTGQTLPLRRSTSPDDLRKELEARAKEEKAKTTPELAKAEDAGLNILSCINMLGNVAAKGASMVFGPADLCFNAISMLLDVPKKVRAFHDAIDAVFEEVAPTLSQFKIYGRIDLLDKVDEDLKLAIHKVLISFVDICAKCINFKYGGKWDRIKVHTKRVLCDDQSVDDELKKFRTLVQGQQNVQNTVTLEEVLSGNRQLAAVLTKTNETGQQTTRIDTGVKVLVEAEGNRKSDAMRREQFDKLKVRLGVAEDATNNPKAVYEDMLKRSVLETGQWLASNSAYTSWADKRCASTGATLHLKGAPSTGKSFAVSAIIRRLKSEHSSSGSPDRSLVAYYFFPSVLTNKNDNEKGPTAESALKWICFQLAEQDAAYAKVVDEACLIRNDDWFKKASCEELWTTLRIGEPLRKTTHYVLLDGLDSLSKSAARQLFDIFRKLPDATMGASQPYPVRVLVCGKPEMFDDDLIKHKDCPVIEMEQNMAVDMHKYVHHELRALFPDRKSQERRSSIEKRLLEQPAFTFRSMQYTLDAIRQLFESTGAEEQLDTIIAKYLRDPTVIVREEVERMQVQLSARQIDLLNELLVWAIYGVEYLRVHQLEAALYLRFNETLLQGLGHLIEKKLSKMFTVDLQGRVLVMSEIVDIVVKARDMPRNMAEQPKISLEIKITNADRATVQRFLWDLSRHATLDNFSFRGDGTAASETPKSSIMVNEVDAHLAIVKSAMAFFRTPPNKKTEAIGGYLVRRLPAHLEVVRSATGLDKVGYDDKKTIGKFVFDLFDDSDILQRHWNACKSSGCGWFEATNVEILLGWLQDDAVVGSLGLSKSDMAWLEGIKRARNPGRRLLSRVMRMVATMWLRNRTGEAVMAPRWICIFLSLEPPTAGNGAETQSNSQAGTDDEAEGAEITISLKDTREAQFEAAEKWCLAVLRPTDEQLDSLWFERLGSAYANIHAHEKAVEAFIEAKRRPSPSWDVFEGLAKSLSAQNNQRGACDVLKLALEGQDPDMEAAVDVDTAQRAVAYSRLAEWHHELREPEAIRFSEKAYELCPDDQQHQYSLLRSYVLFGRDTEARALVVEAAGSQGLYQATGHRMSRLGLMLRYITGAESFTRYPSLYIFCRIVTLVSEPECRHVLSTLLHDITASIESAREEENNYERSALLICQGVAQLHDGKDDDDDDGPVSGGSGGQLFRAVLSSWRESYLVAKNNPHMQSGQAVDDLCELSTRLASWYLFEKLRHLVRGSASSVIILGELERFVSQHTQAGRISAAQCYLASIYAYYAARDQEDHESKDRLASKSRGIFASYMATVLGMLSDGDLDNNGHAFSMMYSVFLHTGDAANALAAMLLVFIPRNIPRRHLKNVLMELLGGPEGTQTDVQGEVANEIIGLLEETDDNLDDDNDDSAEAYRAVVQLVSKVKELHQRATKPEGGQQQQQQQQQQEGSKEDGQQEPPQEQQEEATTDDVPTGGEMEPRLLAYAGAIDILERLTKVLNKTWLYWCDHCQATWDFGNSMRACRFCHDAGLCQTCFEALQTETAGGGAQGGGHGGGHYRNRLLCGPHHEWLVLPRWDAKLWAESFHTKVRVHGSIEGDYSTVSASSWLRGIAKKWGFSHEDGDQVVWDL</sequence>
<feature type="region of interest" description="Disordered" evidence="2">
    <location>
        <begin position="1432"/>
        <end position="1480"/>
    </location>
</feature>
<dbReference type="InterPro" id="IPR031350">
    <property type="entry name" value="Goodbye_dom"/>
</dbReference>